<evidence type="ECO:0000313" key="1">
    <source>
        <dbReference type="EMBL" id="CAD8124786.1"/>
    </source>
</evidence>
<organism evidence="2 3">
    <name type="scientific">Paramecium sonneborni</name>
    <dbReference type="NCBI Taxonomy" id="65129"/>
    <lineage>
        <taxon>Eukaryota</taxon>
        <taxon>Sar</taxon>
        <taxon>Alveolata</taxon>
        <taxon>Ciliophora</taxon>
        <taxon>Intramacronucleata</taxon>
        <taxon>Oligohymenophorea</taxon>
        <taxon>Peniculida</taxon>
        <taxon>Parameciidae</taxon>
        <taxon>Paramecium</taxon>
    </lineage>
</organism>
<dbReference type="EMBL" id="CAJJDN010000153">
    <property type="protein sequence ID" value="CAD8124786.1"/>
    <property type="molecule type" value="Genomic_DNA"/>
</dbReference>
<proteinExistence type="predicted"/>
<evidence type="ECO:0000313" key="2">
    <source>
        <dbReference type="EMBL" id="CAD8131331.1"/>
    </source>
</evidence>
<protein>
    <submittedName>
        <fullName evidence="2">Uncharacterized protein</fullName>
    </submittedName>
</protein>
<comment type="caution">
    <text evidence="2">The sequence shown here is derived from an EMBL/GenBank/DDBJ whole genome shotgun (WGS) entry which is preliminary data.</text>
</comment>
<dbReference type="OrthoDB" id="309910at2759"/>
<keyword evidence="3" id="KW-1185">Reference proteome</keyword>
<name>A0A8S1RR66_9CILI</name>
<sequence length="428" mass="51275">MKGLNFESTLTYTYSKSQEQMKNILEQDGFQKLKQNDDLKVVEYTIDHSRQIKLSQLLYLQEIRYIQLNIAQNIQLCLDIIMKYQKLKDQNIQHNYLSSDRIILNLTDQQSQITILPQNLNYTIHFVGYDCPFYESKNYINSSKNDDQSIKEIIINILQIKKNERMTKKNKNQNWNIDTDQVKNNKIILPDINKEEQKKKFNQKYSELAQIIESLLAEGIFKSIEEFVQKSKLIFEKYNNQNNKNQRLTGVDKCFTKKNFKRSNRLDDVIKNLKQIQQLYYKQEESSEFLKILQLSFPLITKELITATFYQNQYPHNINFFLNLKQEFNINNEMIDKMINENKEEIMKDFKFELDIEIIKDDVNLQLIDNKFKILNYFLNSTKFSMQNDQHIKIQIDIIKKEIIKEATIQSLKNYLELKILQLIEDLI</sequence>
<dbReference type="Proteomes" id="UP000692954">
    <property type="component" value="Unassembled WGS sequence"/>
</dbReference>
<reference evidence="2" key="1">
    <citation type="submission" date="2021-01" db="EMBL/GenBank/DDBJ databases">
        <authorList>
            <consortium name="Genoscope - CEA"/>
            <person name="William W."/>
        </authorList>
    </citation>
    <scope>NUCLEOTIDE SEQUENCE</scope>
</reference>
<gene>
    <name evidence="1" type="ORF">PSON_ATCC_30995.1.T1530123</name>
    <name evidence="2" type="ORF">PSON_ATCC_30995.1.T4750001</name>
</gene>
<dbReference type="AlphaFoldDB" id="A0A8S1RR66"/>
<dbReference type="EMBL" id="CAJJDN010000475">
    <property type="protein sequence ID" value="CAD8131331.1"/>
    <property type="molecule type" value="Genomic_DNA"/>
</dbReference>
<evidence type="ECO:0000313" key="3">
    <source>
        <dbReference type="Proteomes" id="UP000692954"/>
    </source>
</evidence>
<accession>A0A8S1RR66</accession>